<organism evidence="1 2">
    <name type="scientific">Sulfurihydrogenibium yellowstonense SS-5</name>
    <dbReference type="NCBI Taxonomy" id="432331"/>
    <lineage>
        <taxon>Bacteria</taxon>
        <taxon>Pseudomonadati</taxon>
        <taxon>Aquificota</taxon>
        <taxon>Aquificia</taxon>
        <taxon>Aquificales</taxon>
        <taxon>Hydrogenothermaceae</taxon>
        <taxon>Sulfurihydrogenibium</taxon>
    </lineage>
</organism>
<keyword evidence="2" id="KW-1185">Reference proteome</keyword>
<dbReference type="EMBL" id="ABZS01000158">
    <property type="protein sequence ID" value="EEP60059.1"/>
    <property type="molecule type" value="Genomic_DNA"/>
</dbReference>
<dbReference type="SUPFAM" id="SSF52402">
    <property type="entry name" value="Adenine nucleotide alpha hydrolases-like"/>
    <property type="match status" value="1"/>
</dbReference>
<dbReference type="OrthoDB" id="13999at2"/>
<accession>C4FLJ6</accession>
<dbReference type="InterPro" id="IPR014729">
    <property type="entry name" value="Rossmann-like_a/b/a_fold"/>
</dbReference>
<evidence type="ECO:0000313" key="1">
    <source>
        <dbReference type="EMBL" id="EEP60059.1"/>
    </source>
</evidence>
<comment type="caution">
    <text evidence="1">The sequence shown here is derived from an EMBL/GenBank/DDBJ whole genome shotgun (WGS) entry which is preliminary data.</text>
</comment>
<sequence length="133" mass="15287">MVEITKIFINFQFNNISLKALEIAKDLANKYNSQLIIFHEIEDVYMMKKIAASFGLPVPPDLEEKNKTSAKSRIEDLLTNFSNDVKIIVDISESVKNSLPKFIKEESPDLVIITEDYEYLAKKIESNVFIVKK</sequence>
<name>C4FLJ6_9AQUI</name>
<gene>
    <name evidence="1" type="ORF">SULYE_1450</name>
</gene>
<dbReference type="Gene3D" id="3.40.50.620">
    <property type="entry name" value="HUPs"/>
    <property type="match status" value="1"/>
</dbReference>
<evidence type="ECO:0008006" key="3">
    <source>
        <dbReference type="Google" id="ProtNLM"/>
    </source>
</evidence>
<dbReference type="Proteomes" id="UP000005540">
    <property type="component" value="Unassembled WGS sequence"/>
</dbReference>
<reference evidence="1 2" key="1">
    <citation type="submission" date="2009-04" db="EMBL/GenBank/DDBJ databases">
        <authorList>
            <person name="Reysenbach A.-L."/>
            <person name="Heidelberg J.F."/>
            <person name="Nelson W.C."/>
        </authorList>
    </citation>
    <scope>NUCLEOTIDE SEQUENCE [LARGE SCALE GENOMIC DNA]</scope>
    <source>
        <strain evidence="1 2">SS-5</strain>
    </source>
</reference>
<dbReference type="AlphaFoldDB" id="C4FLJ6"/>
<proteinExistence type="predicted"/>
<protein>
    <recommendedName>
        <fullName evidence="3">UspA domain-containing protein</fullName>
    </recommendedName>
</protein>
<evidence type="ECO:0000313" key="2">
    <source>
        <dbReference type="Proteomes" id="UP000005540"/>
    </source>
</evidence>
<dbReference type="RefSeq" id="WP_007547802.1">
    <property type="nucleotide sequence ID" value="NZ_ABZS01000158.1"/>
</dbReference>